<dbReference type="InterPro" id="IPR001633">
    <property type="entry name" value="EAL_dom"/>
</dbReference>
<keyword evidence="1" id="KW-1133">Transmembrane helix</keyword>
<name>A0A2S3QZZ3_VIBVL</name>
<dbReference type="AlphaFoldDB" id="A0A2S3QZZ3"/>
<evidence type="ECO:0000313" key="5">
    <source>
        <dbReference type="Proteomes" id="UP000237466"/>
    </source>
</evidence>
<dbReference type="SUPFAM" id="SSF55073">
    <property type="entry name" value="Nucleotide cyclase"/>
    <property type="match status" value="1"/>
</dbReference>
<dbReference type="Pfam" id="PF00563">
    <property type="entry name" value="EAL"/>
    <property type="match status" value="1"/>
</dbReference>
<dbReference type="RefSeq" id="WP_103200754.1">
    <property type="nucleotide sequence ID" value="NZ_JAERHU010000001.1"/>
</dbReference>
<keyword evidence="1" id="KW-0472">Membrane</keyword>
<dbReference type="SMART" id="SM00052">
    <property type="entry name" value="EAL"/>
    <property type="match status" value="1"/>
</dbReference>
<dbReference type="PANTHER" id="PTHR33121">
    <property type="entry name" value="CYCLIC DI-GMP PHOSPHODIESTERASE PDEF"/>
    <property type="match status" value="1"/>
</dbReference>
<feature type="transmembrane region" description="Helical" evidence="1">
    <location>
        <begin position="92"/>
        <end position="120"/>
    </location>
</feature>
<feature type="transmembrane region" description="Helical" evidence="1">
    <location>
        <begin position="14"/>
        <end position="33"/>
    </location>
</feature>
<dbReference type="Pfam" id="PF00990">
    <property type="entry name" value="GGDEF"/>
    <property type="match status" value="1"/>
</dbReference>
<feature type="domain" description="EAL" evidence="2">
    <location>
        <begin position="339"/>
        <end position="591"/>
    </location>
</feature>
<proteinExistence type="predicted"/>
<evidence type="ECO:0000313" key="4">
    <source>
        <dbReference type="EMBL" id="POB45496.1"/>
    </source>
</evidence>
<evidence type="ECO:0000259" key="3">
    <source>
        <dbReference type="PROSITE" id="PS50887"/>
    </source>
</evidence>
<accession>A0A2S3QZZ3</accession>
<comment type="caution">
    <text evidence="4">The sequence shown here is derived from an EMBL/GenBank/DDBJ whole genome shotgun (WGS) entry which is preliminary data.</text>
</comment>
<protein>
    <submittedName>
        <fullName evidence="4">GGDEF-domain containing protein</fullName>
    </submittedName>
</protein>
<dbReference type="SMART" id="SM00267">
    <property type="entry name" value="GGDEF"/>
    <property type="match status" value="1"/>
</dbReference>
<dbReference type="Gene3D" id="3.20.20.450">
    <property type="entry name" value="EAL domain"/>
    <property type="match status" value="1"/>
</dbReference>
<dbReference type="PANTHER" id="PTHR33121:SF79">
    <property type="entry name" value="CYCLIC DI-GMP PHOSPHODIESTERASE PDED-RELATED"/>
    <property type="match status" value="1"/>
</dbReference>
<gene>
    <name evidence="4" type="ORF">CRN52_16095</name>
</gene>
<dbReference type="CDD" id="cd01948">
    <property type="entry name" value="EAL"/>
    <property type="match status" value="1"/>
</dbReference>
<feature type="domain" description="GGDEF" evidence="3">
    <location>
        <begin position="196"/>
        <end position="330"/>
    </location>
</feature>
<dbReference type="InterPro" id="IPR029787">
    <property type="entry name" value="Nucleotide_cyclase"/>
</dbReference>
<feature type="transmembrane region" description="Helical" evidence="1">
    <location>
        <begin position="64"/>
        <end position="80"/>
    </location>
</feature>
<dbReference type="InterPro" id="IPR043128">
    <property type="entry name" value="Rev_trsase/Diguanyl_cyclase"/>
</dbReference>
<dbReference type="EMBL" id="PDGH01000113">
    <property type="protein sequence ID" value="POB45496.1"/>
    <property type="molecule type" value="Genomic_DNA"/>
</dbReference>
<dbReference type="SUPFAM" id="SSF141868">
    <property type="entry name" value="EAL domain-like"/>
    <property type="match status" value="1"/>
</dbReference>
<dbReference type="CDD" id="cd01949">
    <property type="entry name" value="GGDEF"/>
    <property type="match status" value="1"/>
</dbReference>
<reference evidence="4 5" key="1">
    <citation type="journal article" date="2018" name="Front. Microbiol.">
        <title>Phylogeny of Vibrio vulnificus from the Analysis of the Core-Genome: Implications for Intra-Species Taxonomy.</title>
        <authorList>
            <person name="Roig F.J."/>
            <person name="Gonzalez-Candelas F."/>
            <person name="Sanjuan E."/>
            <person name="Fouz B."/>
            <person name="Feil E.J."/>
            <person name="Llorens C."/>
            <person name="Baker-Austin C."/>
            <person name="Oliver J.D."/>
            <person name="Danin-Poleg Y."/>
            <person name="Gibas C.J."/>
            <person name="Kashi Y."/>
            <person name="Gulig P.A."/>
            <person name="Morrison S.S."/>
            <person name="Amaro C."/>
        </authorList>
    </citation>
    <scope>NUCLEOTIDE SEQUENCE [LARGE SCALE GENOMIC DNA]</scope>
    <source>
        <strain evidence="4 5">CECT4608</strain>
    </source>
</reference>
<dbReference type="NCBIfam" id="TIGR00254">
    <property type="entry name" value="GGDEF"/>
    <property type="match status" value="1"/>
</dbReference>
<keyword evidence="1" id="KW-0812">Transmembrane</keyword>
<dbReference type="Proteomes" id="UP000237466">
    <property type="component" value="Unassembled WGS sequence"/>
</dbReference>
<evidence type="ECO:0000256" key="1">
    <source>
        <dbReference type="SAM" id="Phobius"/>
    </source>
</evidence>
<organism evidence="4 5">
    <name type="scientific">Vibrio vulnificus</name>
    <dbReference type="NCBI Taxonomy" id="672"/>
    <lineage>
        <taxon>Bacteria</taxon>
        <taxon>Pseudomonadati</taxon>
        <taxon>Pseudomonadota</taxon>
        <taxon>Gammaproteobacteria</taxon>
        <taxon>Vibrionales</taxon>
        <taxon>Vibrionaceae</taxon>
        <taxon>Vibrio</taxon>
    </lineage>
</organism>
<dbReference type="Gene3D" id="3.30.70.270">
    <property type="match status" value="1"/>
</dbReference>
<feature type="transmembrane region" description="Helical" evidence="1">
    <location>
        <begin position="39"/>
        <end position="57"/>
    </location>
</feature>
<feature type="transmembrane region" description="Helical" evidence="1">
    <location>
        <begin position="132"/>
        <end position="152"/>
    </location>
</feature>
<sequence>MVDGRSKIVANSKVVLILKAAYIVAVLLITQTLVNEHTLLPWSYVLFAITMIVALFSPSHKIKYVCALIATSYLFVGSIVDPLDIDVIEETFILLPLCYLLLFPGTIWAFVVALLLTASYFYTVPPEGLDELIEDAIELLVISAFASIMVYYQQKFYLQLTKYREDSRTDYLTQLPNRRAFYSDLNQVESLAQQGRNCALLKIDIDAFKEINESFGHEQADLLLKRFSRRLRKNTLGFGQVYRMEGDEFAVLVYEKHSINDEVDALLDKLKRTLTAAFELERGSYQISYATGIALFNESMTNLDIWLRNSDIAAQKAKTRGRGQVRWYDEALLDETIRQHQIERELDKAIELKQFSLVYQPKVSITTGEMTGAEALIRWQHPELGTITPFEFITIAEKTKQIIPIGRWVILEACQQAKKWLDLGYKIPVSVNVSTVQFAHDDIELQVRTALAESHLPASYLQLEITETVLMKEPKKLIEICHNLRCEGVTVAIDDFGIAYSSLNYLKQLPIDVLKIDKAFIDDCVDNHHDHMLVRTIVQLGHNMDKKIVAEGVETEEQRLLLVSEQCDEFQGYLYSKPLDVEEFNRQLLQI</sequence>
<dbReference type="InterPro" id="IPR000160">
    <property type="entry name" value="GGDEF_dom"/>
</dbReference>
<dbReference type="PROSITE" id="PS50887">
    <property type="entry name" value="GGDEF"/>
    <property type="match status" value="1"/>
</dbReference>
<dbReference type="InterPro" id="IPR050706">
    <property type="entry name" value="Cyclic-di-GMP_PDE-like"/>
</dbReference>
<evidence type="ECO:0000259" key="2">
    <source>
        <dbReference type="PROSITE" id="PS50883"/>
    </source>
</evidence>
<dbReference type="InterPro" id="IPR035919">
    <property type="entry name" value="EAL_sf"/>
</dbReference>
<dbReference type="PROSITE" id="PS50883">
    <property type="entry name" value="EAL"/>
    <property type="match status" value="1"/>
</dbReference>
<dbReference type="GO" id="GO:0071111">
    <property type="term" value="F:cyclic-guanylate-specific phosphodiesterase activity"/>
    <property type="evidence" value="ECO:0007669"/>
    <property type="project" value="InterPro"/>
</dbReference>